<dbReference type="InterPro" id="IPR050273">
    <property type="entry name" value="GppA/Ppx_hydrolase"/>
</dbReference>
<feature type="domain" description="Ppx/GppA phosphatase N-terminal" evidence="2">
    <location>
        <begin position="22"/>
        <end position="306"/>
    </location>
</feature>
<accession>A0A1G8H1V4</accession>
<keyword evidence="5" id="KW-1185">Reference proteome</keyword>
<name>A0A1G8H1V4_9BACL</name>
<dbReference type="CDD" id="cd24052">
    <property type="entry name" value="ASKHA_NBD_HpPPX-GppA-like"/>
    <property type="match status" value="1"/>
</dbReference>
<dbReference type="Gene3D" id="3.30.420.150">
    <property type="entry name" value="Exopolyphosphatase. Domain 2"/>
    <property type="match status" value="1"/>
</dbReference>
<dbReference type="InterPro" id="IPR043129">
    <property type="entry name" value="ATPase_NBD"/>
</dbReference>
<comment type="similarity">
    <text evidence="1">Belongs to the GppA/Ppx family.</text>
</comment>
<dbReference type="Pfam" id="PF21447">
    <property type="entry name" value="Ppx-GppA_III"/>
    <property type="match status" value="1"/>
</dbReference>
<dbReference type="EMBL" id="FNDX01000002">
    <property type="protein sequence ID" value="SDI00539.1"/>
    <property type="molecule type" value="Genomic_DNA"/>
</dbReference>
<dbReference type="PANTHER" id="PTHR30005:SF0">
    <property type="entry name" value="RETROGRADE REGULATION PROTEIN 2"/>
    <property type="match status" value="1"/>
</dbReference>
<sequence length="509" mass="56873">MRDELCRIGIIDIGSNSIRLVIYDTTPEGGFKIIKECKYSARLSEKITKEGRLERKDMDTVIPVLRQFREICSAFGVEKIRAGATAAIRNAANSAEIIEYLSSASSITIEIITGYQEAYFGFLGVINASDVQDGFVIDIGGGSTEVTLFRGRRYQHSISFPFGAVNTNLLFSHNGNWNAEQVKKLQAYVTGRLVEHDWLGTGEGLPLYGLGGTLRSLGKLDQKNRDYSLPNSHGYTLSGETINRFMEVLPATPFDKRKELDGLSKSRADIIVSGLIIFHTVYHYIKASQAVISGEGLREGMLHDLLRPEQPVCDSALEFSLDRIIRFDIHTSKQHLDHINKLAQRLFSAFELGGDRAEQEMLIYVSVMLHRTGSNINYYQSKRHTRYWLMNSPIRGLSHRQLILCALIASYSTKSRKQKLSQAHKDILLASDEDLIHKLGTLVQLSIALDSTEIGIIRDLSVRLHGGTLDLELHGTTTVLIGQEDIENALKAFRNAWAVKIKLGYLSNG</sequence>
<dbReference type="STRING" id="1174501.SAMN05216192_102277"/>
<dbReference type="Pfam" id="PF02541">
    <property type="entry name" value="Ppx-GppA"/>
    <property type="match status" value="1"/>
</dbReference>
<organism evidence="4 5">
    <name type="scientific">Paenibacillus typhae</name>
    <dbReference type="NCBI Taxonomy" id="1174501"/>
    <lineage>
        <taxon>Bacteria</taxon>
        <taxon>Bacillati</taxon>
        <taxon>Bacillota</taxon>
        <taxon>Bacilli</taxon>
        <taxon>Bacillales</taxon>
        <taxon>Paenibacillaceae</taxon>
        <taxon>Paenibacillus</taxon>
    </lineage>
</organism>
<dbReference type="Gene3D" id="1.10.3210.10">
    <property type="entry name" value="Hypothetical protein af1432"/>
    <property type="match status" value="1"/>
</dbReference>
<dbReference type="SUPFAM" id="SSF53067">
    <property type="entry name" value="Actin-like ATPase domain"/>
    <property type="match status" value="2"/>
</dbReference>
<evidence type="ECO:0000256" key="1">
    <source>
        <dbReference type="ARBA" id="ARBA00007125"/>
    </source>
</evidence>
<gene>
    <name evidence="4" type="ORF">SAMN05216192_102277</name>
</gene>
<dbReference type="AlphaFoldDB" id="A0A1G8H1V4"/>
<dbReference type="Proteomes" id="UP000199050">
    <property type="component" value="Unassembled WGS sequence"/>
</dbReference>
<dbReference type="PANTHER" id="PTHR30005">
    <property type="entry name" value="EXOPOLYPHOSPHATASE"/>
    <property type="match status" value="1"/>
</dbReference>
<dbReference type="InterPro" id="IPR048950">
    <property type="entry name" value="Ppx_GppA_C"/>
</dbReference>
<dbReference type="Gene3D" id="3.30.420.40">
    <property type="match status" value="1"/>
</dbReference>
<feature type="domain" description="Ppx/GppA phosphatase C-terminal" evidence="3">
    <location>
        <begin position="333"/>
        <end position="476"/>
    </location>
</feature>
<evidence type="ECO:0000313" key="5">
    <source>
        <dbReference type="Proteomes" id="UP000199050"/>
    </source>
</evidence>
<reference evidence="5" key="1">
    <citation type="submission" date="2016-10" db="EMBL/GenBank/DDBJ databases">
        <authorList>
            <person name="Varghese N."/>
            <person name="Submissions S."/>
        </authorList>
    </citation>
    <scope>NUCLEOTIDE SEQUENCE [LARGE SCALE GENOMIC DNA]</scope>
    <source>
        <strain evidence="5">CGMCC 1.11012</strain>
    </source>
</reference>
<protein>
    <submittedName>
        <fullName evidence="4">Exopolyphosphatase / guanosine-5'-triphosphate,3'-diphosphate pyrophosphatase</fullName>
    </submittedName>
</protein>
<dbReference type="SUPFAM" id="SSF109604">
    <property type="entry name" value="HD-domain/PDEase-like"/>
    <property type="match status" value="1"/>
</dbReference>
<evidence type="ECO:0000259" key="2">
    <source>
        <dbReference type="Pfam" id="PF02541"/>
    </source>
</evidence>
<evidence type="ECO:0000313" key="4">
    <source>
        <dbReference type="EMBL" id="SDI00539.1"/>
    </source>
</evidence>
<proteinExistence type="inferred from homology"/>
<dbReference type="RefSeq" id="WP_167360584.1">
    <property type="nucleotide sequence ID" value="NZ_CBCSKY010000003.1"/>
</dbReference>
<dbReference type="InterPro" id="IPR003695">
    <property type="entry name" value="Ppx_GppA_N"/>
</dbReference>
<evidence type="ECO:0000259" key="3">
    <source>
        <dbReference type="Pfam" id="PF21447"/>
    </source>
</evidence>